<dbReference type="Gene3D" id="1.10.10.10">
    <property type="entry name" value="Winged helix-like DNA-binding domain superfamily/Winged helix DNA-binding domain"/>
    <property type="match status" value="1"/>
</dbReference>
<dbReference type="GO" id="GO:0006950">
    <property type="term" value="P:response to stress"/>
    <property type="evidence" value="ECO:0007669"/>
    <property type="project" value="TreeGrafter"/>
</dbReference>
<comment type="caution">
    <text evidence="6">The sequence shown here is derived from an EMBL/GenBank/DDBJ whole genome shotgun (WGS) entry which is preliminary data.</text>
</comment>
<dbReference type="InterPro" id="IPR011991">
    <property type="entry name" value="ArsR-like_HTH"/>
</dbReference>
<dbReference type="InterPro" id="IPR000835">
    <property type="entry name" value="HTH_MarR-typ"/>
</dbReference>
<dbReference type="PROSITE" id="PS50995">
    <property type="entry name" value="HTH_MARR_2"/>
    <property type="match status" value="1"/>
</dbReference>
<evidence type="ECO:0000256" key="2">
    <source>
        <dbReference type="ARBA" id="ARBA00023125"/>
    </source>
</evidence>
<sequence length="179" mass="19204">MPDDGVRVTPSELPTQPDGPRVQQVDALTAEAFAPAFEQLYARAFLQLHRRDGKRSAMSGASRAVLLHLAHTGPLTVGEAAKHLDRAQSVVSDIVTQLEQKGLLARESDPADRRRTLVWLTPDGRAALDRERSVLSADLVTAAADRLTPAERAVLLETLRRLVGADVPAPVPTLGGDPA</sequence>
<dbReference type="PROSITE" id="PS01117">
    <property type="entry name" value="HTH_MARR_1"/>
    <property type="match status" value="1"/>
</dbReference>
<dbReference type="InterPro" id="IPR023187">
    <property type="entry name" value="Tscrpt_reg_MarR-type_CS"/>
</dbReference>
<reference evidence="6 7" key="1">
    <citation type="submission" date="2019-07" db="EMBL/GenBank/DDBJ databases">
        <title>Whole genome shotgun sequence of Cellulomonas soli NBRC 109434.</title>
        <authorList>
            <person name="Hosoyama A."/>
            <person name="Uohara A."/>
            <person name="Ohji S."/>
            <person name="Ichikawa N."/>
        </authorList>
    </citation>
    <scope>NUCLEOTIDE SEQUENCE [LARGE SCALE GENOMIC DNA]</scope>
    <source>
        <strain evidence="6 7">NBRC 109434</strain>
    </source>
</reference>
<dbReference type="PANTHER" id="PTHR33164:SF43">
    <property type="entry name" value="HTH-TYPE TRANSCRIPTIONAL REPRESSOR YETL"/>
    <property type="match status" value="1"/>
</dbReference>
<dbReference type="InterPro" id="IPR039422">
    <property type="entry name" value="MarR/SlyA-like"/>
</dbReference>
<feature type="domain" description="HTH marR-type" evidence="5">
    <location>
        <begin position="30"/>
        <end position="164"/>
    </location>
</feature>
<dbReference type="InterPro" id="IPR036388">
    <property type="entry name" value="WH-like_DNA-bd_sf"/>
</dbReference>
<dbReference type="EMBL" id="BKAL01000005">
    <property type="protein sequence ID" value="GEP68966.1"/>
    <property type="molecule type" value="Genomic_DNA"/>
</dbReference>
<dbReference type="SUPFAM" id="SSF46785">
    <property type="entry name" value="Winged helix' DNA-binding domain"/>
    <property type="match status" value="1"/>
</dbReference>
<feature type="region of interest" description="Disordered" evidence="4">
    <location>
        <begin position="1"/>
        <end position="20"/>
    </location>
</feature>
<dbReference type="GO" id="GO:0003677">
    <property type="term" value="F:DNA binding"/>
    <property type="evidence" value="ECO:0007669"/>
    <property type="project" value="UniProtKB-KW"/>
</dbReference>
<dbReference type="AlphaFoldDB" id="A0A512PCT1"/>
<proteinExistence type="predicted"/>
<dbReference type="GO" id="GO:0003700">
    <property type="term" value="F:DNA-binding transcription factor activity"/>
    <property type="evidence" value="ECO:0007669"/>
    <property type="project" value="InterPro"/>
</dbReference>
<keyword evidence="1" id="KW-0805">Transcription regulation</keyword>
<evidence type="ECO:0000313" key="7">
    <source>
        <dbReference type="Proteomes" id="UP000321798"/>
    </source>
</evidence>
<evidence type="ECO:0000313" key="6">
    <source>
        <dbReference type="EMBL" id="GEP68966.1"/>
    </source>
</evidence>
<evidence type="ECO:0000256" key="1">
    <source>
        <dbReference type="ARBA" id="ARBA00023015"/>
    </source>
</evidence>
<dbReference type="SMART" id="SM00347">
    <property type="entry name" value="HTH_MARR"/>
    <property type="match status" value="1"/>
</dbReference>
<evidence type="ECO:0000256" key="4">
    <source>
        <dbReference type="SAM" id="MobiDB-lite"/>
    </source>
</evidence>
<accession>A0A512PCT1</accession>
<dbReference type="Proteomes" id="UP000321798">
    <property type="component" value="Unassembled WGS sequence"/>
</dbReference>
<evidence type="ECO:0000256" key="3">
    <source>
        <dbReference type="ARBA" id="ARBA00023163"/>
    </source>
</evidence>
<dbReference type="Pfam" id="PF12802">
    <property type="entry name" value="MarR_2"/>
    <property type="match status" value="1"/>
</dbReference>
<name>A0A512PCT1_9CELL</name>
<organism evidence="6 7">
    <name type="scientific">Cellulomonas soli</name>
    <dbReference type="NCBI Taxonomy" id="931535"/>
    <lineage>
        <taxon>Bacteria</taxon>
        <taxon>Bacillati</taxon>
        <taxon>Actinomycetota</taxon>
        <taxon>Actinomycetes</taxon>
        <taxon>Micrococcales</taxon>
        <taxon>Cellulomonadaceae</taxon>
        <taxon>Cellulomonas</taxon>
    </lineage>
</organism>
<gene>
    <name evidence="6" type="ORF">CSO01_16810</name>
</gene>
<dbReference type="CDD" id="cd00090">
    <property type="entry name" value="HTH_ARSR"/>
    <property type="match status" value="1"/>
</dbReference>
<dbReference type="InterPro" id="IPR036390">
    <property type="entry name" value="WH_DNA-bd_sf"/>
</dbReference>
<keyword evidence="2" id="KW-0238">DNA-binding</keyword>
<protein>
    <recommendedName>
        <fullName evidence="5">HTH marR-type domain-containing protein</fullName>
    </recommendedName>
</protein>
<keyword evidence="7" id="KW-1185">Reference proteome</keyword>
<keyword evidence="3" id="KW-0804">Transcription</keyword>
<evidence type="ECO:0000259" key="5">
    <source>
        <dbReference type="PROSITE" id="PS50995"/>
    </source>
</evidence>
<dbReference type="PANTHER" id="PTHR33164">
    <property type="entry name" value="TRANSCRIPTIONAL REGULATOR, MARR FAMILY"/>
    <property type="match status" value="1"/>
</dbReference>